<dbReference type="InterPro" id="IPR011051">
    <property type="entry name" value="RmlC_Cupin_sf"/>
</dbReference>
<keyword evidence="1" id="KW-0413">Isomerase</keyword>
<dbReference type="GO" id="GO:0004476">
    <property type="term" value="F:mannose-6-phosphate isomerase activity"/>
    <property type="evidence" value="ECO:0007669"/>
    <property type="project" value="UniProtKB-EC"/>
</dbReference>
<dbReference type="RefSeq" id="WP_188082094.1">
    <property type="nucleotide sequence ID" value="NZ_JACIEU010000007.1"/>
</dbReference>
<reference evidence="1 2" key="1">
    <citation type="submission" date="2020-08" db="EMBL/GenBank/DDBJ databases">
        <title>Genomic Encyclopedia of Type Strains, Phase IV (KMG-IV): sequencing the most valuable type-strain genomes for metagenomic binning, comparative biology and taxonomic classification.</title>
        <authorList>
            <person name="Goeker M."/>
        </authorList>
    </citation>
    <scope>NUCLEOTIDE SEQUENCE [LARGE SCALE GENOMIC DNA]</scope>
    <source>
        <strain evidence="1 2">DSM 19371</strain>
    </source>
</reference>
<name>A0A7W6LS44_9SPHN</name>
<protein>
    <submittedName>
        <fullName evidence="1">Mannose-6-phosphate isomerase</fullName>
        <ecNumber evidence="1">5.3.1.8</ecNumber>
    </submittedName>
</protein>
<gene>
    <name evidence="1" type="ORF">GGQ90_002125</name>
</gene>
<sequence>MMPGIKLQPTFVEKIWGKDTVPNHPIDKLGKRIGELRFGRPERINDPLLVKYVYTNPRFAFQTHPWDLIVQPHGLAGGRTQSWYILDAEPGARVGIGTTRPQDQQSLRSAAQNGVLEHAMDWCAVQAGDFFFIPPGTPHVIGSGISLVGIQHDAGLPDELHVVPCPPPIGSPTVTTSSMPSMHRPLGCTGVLLSDGGFGLRLMHMHSGDLIQITNAGLAWFIPLRGRGDIDGQTWRAGECWLLTQARPAIHAASDADYLFATI</sequence>
<proteinExistence type="predicted"/>
<accession>A0A7W6LS44</accession>
<evidence type="ECO:0000313" key="2">
    <source>
        <dbReference type="Proteomes" id="UP000590524"/>
    </source>
</evidence>
<organism evidence="1 2">
    <name type="scientific">Sphingobium scionense</name>
    <dbReference type="NCBI Taxonomy" id="1404341"/>
    <lineage>
        <taxon>Bacteria</taxon>
        <taxon>Pseudomonadati</taxon>
        <taxon>Pseudomonadota</taxon>
        <taxon>Alphaproteobacteria</taxon>
        <taxon>Sphingomonadales</taxon>
        <taxon>Sphingomonadaceae</taxon>
        <taxon>Sphingobium</taxon>
    </lineage>
</organism>
<comment type="caution">
    <text evidence="1">The sequence shown here is derived from an EMBL/GenBank/DDBJ whole genome shotgun (WGS) entry which is preliminary data.</text>
</comment>
<dbReference type="EMBL" id="JACIEU010000007">
    <property type="protein sequence ID" value="MBB4148346.1"/>
    <property type="molecule type" value="Genomic_DNA"/>
</dbReference>
<dbReference type="Gene3D" id="2.60.120.10">
    <property type="entry name" value="Jelly Rolls"/>
    <property type="match status" value="1"/>
</dbReference>
<dbReference type="AlphaFoldDB" id="A0A7W6LS44"/>
<dbReference type="SUPFAM" id="SSF51182">
    <property type="entry name" value="RmlC-like cupins"/>
    <property type="match status" value="1"/>
</dbReference>
<dbReference type="EC" id="5.3.1.8" evidence="1"/>
<keyword evidence="2" id="KW-1185">Reference proteome</keyword>
<dbReference type="InterPro" id="IPR014710">
    <property type="entry name" value="RmlC-like_jellyroll"/>
</dbReference>
<dbReference type="Proteomes" id="UP000590524">
    <property type="component" value="Unassembled WGS sequence"/>
</dbReference>
<evidence type="ECO:0000313" key="1">
    <source>
        <dbReference type="EMBL" id="MBB4148346.1"/>
    </source>
</evidence>